<dbReference type="EMBL" id="JBHSDS010000017">
    <property type="protein sequence ID" value="MFC4360447.1"/>
    <property type="molecule type" value="Genomic_DNA"/>
</dbReference>
<dbReference type="AlphaFoldDB" id="A0ABD5PIB2"/>
<name>A0ABD5PIB2_9EURY</name>
<organism evidence="1 2">
    <name type="scientific">Halobium salinum</name>
    <dbReference type="NCBI Taxonomy" id="1364940"/>
    <lineage>
        <taxon>Archaea</taxon>
        <taxon>Methanobacteriati</taxon>
        <taxon>Methanobacteriota</taxon>
        <taxon>Stenosarchaea group</taxon>
        <taxon>Halobacteria</taxon>
        <taxon>Halobacteriales</taxon>
        <taxon>Haloferacaceae</taxon>
        <taxon>Halobium</taxon>
    </lineage>
</organism>
<sequence length="116" mass="13502">MYQDLSTKVLPPSVDSRKHVRSVMLEADPAPDIRAYLTNYQYASIKHVIVALLQHTMMWIGVLHVLGIQDYHSEDQYLEGRHRRDEGTPVKNQENGERYVALSGRVRGFRICCWIY</sequence>
<accession>A0ABD5PIB2</accession>
<evidence type="ECO:0000313" key="2">
    <source>
        <dbReference type="Proteomes" id="UP001595921"/>
    </source>
</evidence>
<dbReference type="RefSeq" id="WP_267620639.1">
    <property type="nucleotide sequence ID" value="NZ_JAODIW010000005.1"/>
</dbReference>
<evidence type="ECO:0000313" key="1">
    <source>
        <dbReference type="EMBL" id="MFC4360447.1"/>
    </source>
</evidence>
<protein>
    <submittedName>
        <fullName evidence="1">Uncharacterized protein</fullName>
    </submittedName>
</protein>
<keyword evidence="2" id="KW-1185">Reference proteome</keyword>
<comment type="caution">
    <text evidence="1">The sequence shown here is derived from an EMBL/GenBank/DDBJ whole genome shotgun (WGS) entry which is preliminary data.</text>
</comment>
<proteinExistence type="predicted"/>
<gene>
    <name evidence="1" type="ORF">ACFO0N_21080</name>
</gene>
<dbReference type="Proteomes" id="UP001595921">
    <property type="component" value="Unassembled WGS sequence"/>
</dbReference>
<reference evidence="1 2" key="1">
    <citation type="journal article" date="2019" name="Int. J. Syst. Evol. Microbiol.">
        <title>The Global Catalogue of Microorganisms (GCM) 10K type strain sequencing project: providing services to taxonomists for standard genome sequencing and annotation.</title>
        <authorList>
            <consortium name="The Broad Institute Genomics Platform"/>
            <consortium name="The Broad Institute Genome Sequencing Center for Infectious Disease"/>
            <person name="Wu L."/>
            <person name="Ma J."/>
        </authorList>
    </citation>
    <scope>NUCLEOTIDE SEQUENCE [LARGE SCALE GENOMIC DNA]</scope>
    <source>
        <strain evidence="1 2">CGMCC 1.12553</strain>
    </source>
</reference>